<dbReference type="Pfam" id="PF01755">
    <property type="entry name" value="Glyco_transf_25"/>
    <property type="match status" value="1"/>
</dbReference>
<protein>
    <submittedName>
        <fullName evidence="5">Glycosyl transferase family 25</fullName>
    </submittedName>
</protein>
<dbReference type="AlphaFoldDB" id="A0A562BMR5"/>
<dbReference type="UniPathway" id="UPA00501"/>
<comment type="pathway">
    <text evidence="1">Bacterial outer membrane biogenesis; lipooligosaccharide biosynthesis.</text>
</comment>
<proteinExistence type="predicted"/>
<dbReference type="InterPro" id="IPR002654">
    <property type="entry name" value="Glyco_trans_25"/>
</dbReference>
<evidence type="ECO:0000313" key="6">
    <source>
        <dbReference type="Proteomes" id="UP000318141"/>
    </source>
</evidence>
<dbReference type="UniPathway" id="UPA00820"/>
<keyword evidence="6" id="KW-1185">Reference proteome</keyword>
<reference evidence="5 6" key="1">
    <citation type="submission" date="2019-07" db="EMBL/GenBank/DDBJ databases">
        <title>Genome sequencing of lignin-degrading bacterial isolates.</title>
        <authorList>
            <person name="Gladden J."/>
        </authorList>
    </citation>
    <scope>NUCLEOTIDE SEQUENCE [LARGE SCALE GENOMIC DNA]</scope>
    <source>
        <strain evidence="5 6">J11</strain>
    </source>
</reference>
<gene>
    <name evidence="5" type="ORF">L602_002000000070</name>
</gene>
<evidence type="ECO:0000256" key="3">
    <source>
        <dbReference type="ARBA" id="ARBA00022985"/>
    </source>
</evidence>
<evidence type="ECO:0000256" key="1">
    <source>
        <dbReference type="ARBA" id="ARBA00005068"/>
    </source>
</evidence>
<evidence type="ECO:0000256" key="2">
    <source>
        <dbReference type="ARBA" id="ARBA00005222"/>
    </source>
</evidence>
<dbReference type="GO" id="GO:0016740">
    <property type="term" value="F:transferase activity"/>
    <property type="evidence" value="ECO:0007669"/>
    <property type="project" value="UniProtKB-KW"/>
</dbReference>
<keyword evidence="3" id="KW-0448">Lipopolysaccharide biosynthesis</keyword>
<dbReference type="GO" id="GO:0009103">
    <property type="term" value="P:lipopolysaccharide biosynthetic process"/>
    <property type="evidence" value="ECO:0007669"/>
    <property type="project" value="UniProtKB-KW"/>
</dbReference>
<evidence type="ECO:0000313" key="5">
    <source>
        <dbReference type="EMBL" id="TWG86402.1"/>
    </source>
</evidence>
<organism evidence="5 6">
    <name type="scientific">Cupriavidus gilardii J11</name>
    <dbReference type="NCBI Taxonomy" id="936133"/>
    <lineage>
        <taxon>Bacteria</taxon>
        <taxon>Pseudomonadati</taxon>
        <taxon>Pseudomonadota</taxon>
        <taxon>Betaproteobacteria</taxon>
        <taxon>Burkholderiales</taxon>
        <taxon>Burkholderiaceae</taxon>
        <taxon>Cupriavidus</taxon>
    </lineage>
</organism>
<comment type="pathway">
    <text evidence="2">Glycan metabolism; lacto-N-neotetraose biosynthesis.</text>
</comment>
<dbReference type="Proteomes" id="UP000318141">
    <property type="component" value="Unassembled WGS sequence"/>
</dbReference>
<evidence type="ECO:0000259" key="4">
    <source>
        <dbReference type="Pfam" id="PF01755"/>
    </source>
</evidence>
<accession>A0A562BMR5</accession>
<sequence length="256" mass="30386">MPDYRFPRIVVVSLADAHERRAHMRAQFSRFPALQYEFFDAIRVSNRSSYPADYDDRRRRLLFGDDLRPGEVGCFLSHRTLWQRCAESNDDAWCILEDDIVLLDGFEARIRLLMAHREQWDVVRLMELIPRRGSWTHTRIDEDHVLRAYDRQPSGMQGYLIKPASARRVVEHSNRIVWPVDETLDLYWKHKQRLYTLQPGAIALEPRFDSTIGVRSAKRRPKWRKVQRQLINGIHGAQRRWYNLRQHGVNRDAAAN</sequence>
<dbReference type="CDD" id="cd06532">
    <property type="entry name" value="Glyco_transf_25"/>
    <property type="match status" value="1"/>
</dbReference>
<dbReference type="EMBL" id="VLJN01000013">
    <property type="protein sequence ID" value="TWG86402.1"/>
    <property type="molecule type" value="Genomic_DNA"/>
</dbReference>
<keyword evidence="5" id="KW-0808">Transferase</keyword>
<name>A0A562BMR5_9BURK</name>
<comment type="caution">
    <text evidence="5">The sequence shown here is derived from an EMBL/GenBank/DDBJ whole genome shotgun (WGS) entry which is preliminary data.</text>
</comment>
<feature type="domain" description="Glycosyl transferase family 25" evidence="4">
    <location>
        <begin position="8"/>
        <end position="183"/>
    </location>
</feature>